<dbReference type="Pfam" id="PF02350">
    <property type="entry name" value="Epimerase_2"/>
    <property type="match status" value="1"/>
</dbReference>
<dbReference type="InterPro" id="IPR029767">
    <property type="entry name" value="WecB-like"/>
</dbReference>
<dbReference type="SUPFAM" id="SSF53756">
    <property type="entry name" value="UDP-Glycosyltransferase/glycogen phosphorylase"/>
    <property type="match status" value="1"/>
</dbReference>
<dbReference type="EMBL" id="MT631601">
    <property type="protein sequence ID" value="QNO55039.1"/>
    <property type="molecule type" value="Genomic_DNA"/>
</dbReference>
<accession>A0A7G9Z4C6</accession>
<gene>
    <name evidence="3" type="primary">wecB</name>
    <name evidence="2" type="ORF">FPOEFMDM_00024</name>
    <name evidence="3" type="ORF">MNNOGLJF_00024</name>
</gene>
<dbReference type="EMBL" id="MT631603">
    <property type="protein sequence ID" value="QNO55110.1"/>
    <property type="molecule type" value="Genomic_DNA"/>
</dbReference>
<sequence length="350" mass="39637">MKISIILGTRPEMIKMSPIIRELENHGSDYFIIHTGQHYSYNLDKIFFEELELPEPKYNLDVGSGSHAEETGKMLIGIEKVLKEEKPDVVLVEGDTNTVLAGALAASKLSIKVGHVEAGLRSYDRNMPEEINRVLADHISDYLFAPTEKAKENLLREGIEKDKIFVTGNTIVDAIFQNLEIAKRKVDILNKLNLTSEEYFLVTAHRQENVDIKERLKGILDGLELIYTEFNFPIIYPIHPRTMKRIEDFRLEIPEGVELIKPLGFLEFLQLEANAKLVLTDSGGVQEETCILNVPCVTLRDNTERPETLEVKSNVLAGVSQNKILEGVKLMLSKEKNGRILLVMGWRGKK</sequence>
<dbReference type="Gene3D" id="3.40.50.2000">
    <property type="entry name" value="Glycogen Phosphorylase B"/>
    <property type="match status" value="2"/>
</dbReference>
<dbReference type="CDD" id="cd03786">
    <property type="entry name" value="GTB_UDP-GlcNAc_2-Epimerase"/>
    <property type="match status" value="1"/>
</dbReference>
<protein>
    <submittedName>
        <fullName evidence="3">UDP-N-acetylglucosamine 2-epimerase</fullName>
        <ecNumber evidence="3">5.1.3.14</ecNumber>
    </submittedName>
</protein>
<evidence type="ECO:0000313" key="3">
    <source>
        <dbReference type="EMBL" id="QNO55110.1"/>
    </source>
</evidence>
<dbReference type="NCBIfam" id="TIGR00236">
    <property type="entry name" value="wecB"/>
    <property type="match status" value="1"/>
</dbReference>
<dbReference type="AlphaFoldDB" id="A0A7G9Z4C6"/>
<keyword evidence="3" id="KW-0413">Isomerase</keyword>
<dbReference type="InterPro" id="IPR003331">
    <property type="entry name" value="UDP_GlcNAc_Epimerase_2_dom"/>
</dbReference>
<evidence type="ECO:0000259" key="1">
    <source>
        <dbReference type="Pfam" id="PF02350"/>
    </source>
</evidence>
<name>A0A7G9Z4C6_9EURY</name>
<proteinExistence type="predicted"/>
<organism evidence="3">
    <name type="scientific">Candidatus Methanophaga sp. ANME-1 ERB7</name>
    <dbReference type="NCBI Taxonomy" id="2759913"/>
    <lineage>
        <taxon>Archaea</taxon>
        <taxon>Methanobacteriati</taxon>
        <taxon>Methanobacteriota</taxon>
        <taxon>Stenosarchaea group</taxon>
        <taxon>Methanomicrobia</taxon>
        <taxon>Candidatus Methanophagales</taxon>
        <taxon>Candidatus Methanophagaceae</taxon>
        <taxon>Candidatus Methanophaga</taxon>
    </lineage>
</organism>
<evidence type="ECO:0000313" key="2">
    <source>
        <dbReference type="EMBL" id="QNO55039.1"/>
    </source>
</evidence>
<dbReference type="GO" id="GO:0008761">
    <property type="term" value="F:UDP-N-acetylglucosamine 2-epimerase activity"/>
    <property type="evidence" value="ECO:0007669"/>
    <property type="project" value="UniProtKB-EC"/>
</dbReference>
<reference evidence="3" key="1">
    <citation type="submission" date="2020-06" db="EMBL/GenBank/DDBJ databases">
        <title>Unique genomic features of the anaerobic methanotrophic archaea.</title>
        <authorList>
            <person name="Chadwick G.L."/>
            <person name="Skennerton C.T."/>
            <person name="Laso-Perez R."/>
            <person name="Leu A.O."/>
            <person name="Speth D.R."/>
            <person name="Yu H."/>
            <person name="Morgan-Lang C."/>
            <person name="Hatzenpichler R."/>
            <person name="Goudeau D."/>
            <person name="Malmstrom R."/>
            <person name="Brazelton W.J."/>
            <person name="Woyke T."/>
            <person name="Hallam S.J."/>
            <person name="Tyson G.W."/>
            <person name="Wegener G."/>
            <person name="Boetius A."/>
            <person name="Orphan V."/>
        </authorList>
    </citation>
    <scope>NUCLEOTIDE SEQUENCE</scope>
</reference>
<feature type="domain" description="UDP-N-acetylglucosamine 2-epimerase" evidence="1">
    <location>
        <begin position="22"/>
        <end position="336"/>
    </location>
</feature>
<dbReference type="PANTHER" id="PTHR43174">
    <property type="entry name" value="UDP-N-ACETYLGLUCOSAMINE 2-EPIMERASE"/>
    <property type="match status" value="1"/>
</dbReference>
<dbReference type="PANTHER" id="PTHR43174:SF1">
    <property type="entry name" value="UDP-N-ACETYLGLUCOSAMINE 2-EPIMERASE"/>
    <property type="match status" value="1"/>
</dbReference>
<dbReference type="EC" id="5.1.3.14" evidence="3"/>